<dbReference type="SMART" id="SM00256">
    <property type="entry name" value="FBOX"/>
    <property type="match status" value="1"/>
</dbReference>
<reference evidence="4" key="3">
    <citation type="submission" date="2015-04" db="UniProtKB">
        <authorList>
            <consortium name="EnsemblPlants"/>
        </authorList>
    </citation>
    <scope>IDENTIFICATION</scope>
    <source>
        <strain evidence="4">cv. Jemalong A17</strain>
    </source>
</reference>
<dbReference type="PANTHER" id="PTHR34145">
    <property type="entry name" value="OS02G0105600 PROTEIN"/>
    <property type="match status" value="1"/>
</dbReference>
<dbReference type="InterPro" id="IPR053772">
    <property type="entry name" value="At1g61320/At1g61330-like"/>
</dbReference>
<evidence type="ECO:0000313" key="3">
    <source>
        <dbReference type="EMBL" id="RHN49461.1"/>
    </source>
</evidence>
<dbReference type="OMA" id="TMLGCNI"/>
<organism evidence="2 5">
    <name type="scientific">Medicago truncatula</name>
    <name type="common">Barrel medic</name>
    <name type="synonym">Medicago tribuloides</name>
    <dbReference type="NCBI Taxonomy" id="3880"/>
    <lineage>
        <taxon>Eukaryota</taxon>
        <taxon>Viridiplantae</taxon>
        <taxon>Streptophyta</taxon>
        <taxon>Embryophyta</taxon>
        <taxon>Tracheophyta</taxon>
        <taxon>Spermatophyta</taxon>
        <taxon>Magnoliopsida</taxon>
        <taxon>eudicotyledons</taxon>
        <taxon>Gunneridae</taxon>
        <taxon>Pentapetalae</taxon>
        <taxon>rosids</taxon>
        <taxon>fabids</taxon>
        <taxon>Fabales</taxon>
        <taxon>Fabaceae</taxon>
        <taxon>Papilionoideae</taxon>
        <taxon>50 kb inversion clade</taxon>
        <taxon>NPAAA clade</taxon>
        <taxon>Hologalegina</taxon>
        <taxon>IRL clade</taxon>
        <taxon>Trifolieae</taxon>
        <taxon>Medicago</taxon>
    </lineage>
</organism>
<evidence type="ECO:0000313" key="6">
    <source>
        <dbReference type="Proteomes" id="UP000265566"/>
    </source>
</evidence>
<dbReference type="EMBL" id="PSQE01000007">
    <property type="protein sequence ID" value="RHN49461.1"/>
    <property type="molecule type" value="Genomic_DNA"/>
</dbReference>
<dbReference type="STRING" id="3880.G7L1Y8"/>
<dbReference type="Proteomes" id="UP000265566">
    <property type="component" value="Chromosome 7"/>
</dbReference>
<dbReference type="Gramene" id="rna44294">
    <property type="protein sequence ID" value="RHN49461.1"/>
    <property type="gene ID" value="gene44294"/>
</dbReference>
<dbReference type="Pfam" id="PF00646">
    <property type="entry name" value="F-box"/>
    <property type="match status" value="1"/>
</dbReference>
<dbReference type="Proteomes" id="UP000002051">
    <property type="component" value="Unassembled WGS sequence"/>
</dbReference>
<reference evidence="3" key="5">
    <citation type="journal article" date="2018" name="Nat. Plants">
        <title>Whole-genome landscape of Medicago truncatula symbiotic genes.</title>
        <authorList>
            <person name="Pecrix Y."/>
            <person name="Gamas P."/>
            <person name="Carrere S."/>
        </authorList>
    </citation>
    <scope>NUCLEOTIDE SEQUENCE</scope>
    <source>
        <tissue evidence="3">Leaves</tissue>
    </source>
</reference>
<keyword evidence="5" id="KW-1185">Reference proteome</keyword>
<reference evidence="2 5" key="1">
    <citation type="journal article" date="2011" name="Nature">
        <title>The Medicago genome provides insight into the evolution of rhizobial symbioses.</title>
        <authorList>
            <person name="Young N.D."/>
            <person name="Debelle F."/>
            <person name="Oldroyd G.E."/>
            <person name="Geurts R."/>
            <person name="Cannon S.B."/>
            <person name="Udvardi M.K."/>
            <person name="Benedito V.A."/>
            <person name="Mayer K.F."/>
            <person name="Gouzy J."/>
            <person name="Schoof H."/>
            <person name="Van de Peer Y."/>
            <person name="Proost S."/>
            <person name="Cook D.R."/>
            <person name="Meyers B.C."/>
            <person name="Spannagl M."/>
            <person name="Cheung F."/>
            <person name="De Mita S."/>
            <person name="Krishnakumar V."/>
            <person name="Gundlach H."/>
            <person name="Zhou S."/>
            <person name="Mudge J."/>
            <person name="Bharti A.K."/>
            <person name="Murray J.D."/>
            <person name="Naoumkina M.A."/>
            <person name="Rosen B."/>
            <person name="Silverstein K.A."/>
            <person name="Tang H."/>
            <person name="Rombauts S."/>
            <person name="Zhao P.X."/>
            <person name="Zhou P."/>
            <person name="Barbe V."/>
            <person name="Bardou P."/>
            <person name="Bechner M."/>
            <person name="Bellec A."/>
            <person name="Berger A."/>
            <person name="Berges H."/>
            <person name="Bidwell S."/>
            <person name="Bisseling T."/>
            <person name="Choisne N."/>
            <person name="Couloux A."/>
            <person name="Denny R."/>
            <person name="Deshpande S."/>
            <person name="Dai X."/>
            <person name="Doyle J.J."/>
            <person name="Dudez A.M."/>
            <person name="Farmer A.D."/>
            <person name="Fouteau S."/>
            <person name="Franken C."/>
            <person name="Gibelin C."/>
            <person name="Gish J."/>
            <person name="Goldstein S."/>
            <person name="Gonzalez A.J."/>
            <person name="Green P.J."/>
            <person name="Hallab A."/>
            <person name="Hartog M."/>
            <person name="Hua A."/>
            <person name="Humphray S.J."/>
            <person name="Jeong D.H."/>
            <person name="Jing Y."/>
            <person name="Jocker A."/>
            <person name="Kenton S.M."/>
            <person name="Kim D.J."/>
            <person name="Klee K."/>
            <person name="Lai H."/>
            <person name="Lang C."/>
            <person name="Lin S."/>
            <person name="Macmil S.L."/>
            <person name="Magdelenat G."/>
            <person name="Matthews L."/>
            <person name="McCorrison J."/>
            <person name="Monaghan E.L."/>
            <person name="Mun J.H."/>
            <person name="Najar F.Z."/>
            <person name="Nicholson C."/>
            <person name="Noirot C."/>
            <person name="O'Bleness M."/>
            <person name="Paule C.R."/>
            <person name="Poulain J."/>
            <person name="Prion F."/>
            <person name="Qin B."/>
            <person name="Qu C."/>
            <person name="Retzel E.F."/>
            <person name="Riddle C."/>
            <person name="Sallet E."/>
            <person name="Samain S."/>
            <person name="Samson N."/>
            <person name="Sanders I."/>
            <person name="Saurat O."/>
            <person name="Scarpelli C."/>
            <person name="Schiex T."/>
            <person name="Segurens B."/>
            <person name="Severin A.J."/>
            <person name="Sherrier D.J."/>
            <person name="Shi R."/>
            <person name="Sims S."/>
            <person name="Singer S.R."/>
            <person name="Sinharoy S."/>
            <person name="Sterck L."/>
            <person name="Viollet A."/>
            <person name="Wang B.B."/>
            <person name="Wang K."/>
            <person name="Wang M."/>
            <person name="Wang X."/>
            <person name="Warfsmann J."/>
            <person name="Weissenbach J."/>
            <person name="White D.D."/>
            <person name="White J.D."/>
            <person name="Wiley G.B."/>
            <person name="Wincker P."/>
            <person name="Xing Y."/>
            <person name="Yang L."/>
            <person name="Yao Z."/>
            <person name="Ying F."/>
            <person name="Zhai J."/>
            <person name="Zhou L."/>
            <person name="Zuber A."/>
            <person name="Denarie J."/>
            <person name="Dixon R.A."/>
            <person name="May G.D."/>
            <person name="Schwartz D.C."/>
            <person name="Rogers J."/>
            <person name="Quetier F."/>
            <person name="Town C.D."/>
            <person name="Roe B.A."/>
        </authorList>
    </citation>
    <scope>NUCLEOTIDE SEQUENCE [LARGE SCALE GENOMIC DNA]</scope>
    <source>
        <strain evidence="2">A17</strain>
        <strain evidence="4 5">cv. Jemalong A17</strain>
    </source>
</reference>
<dbReference type="PANTHER" id="PTHR34145:SF28">
    <property type="entry name" value="F-BOX DOMAIN-CONTAINING PROTEIN"/>
    <property type="match status" value="1"/>
</dbReference>
<protein>
    <submittedName>
        <fullName evidence="2">F-box/RNI superfamily protein, putative</fullName>
    </submittedName>
    <submittedName>
        <fullName evidence="3">Putative F-box domain, leucine-rich repeat domain, L domain-containing protein</fullName>
    </submittedName>
</protein>
<evidence type="ECO:0000313" key="5">
    <source>
        <dbReference type="Proteomes" id="UP000002051"/>
    </source>
</evidence>
<gene>
    <name evidence="2" type="ordered locus">MTR_7g116250</name>
    <name evidence="3" type="ORF">MtrunA17_Chr7g0274761</name>
</gene>
<dbReference type="AlphaFoldDB" id="G7L1Y8"/>
<dbReference type="HOGENOM" id="CLU_010721_13_0_1"/>
<reference evidence="2 5" key="2">
    <citation type="journal article" date="2014" name="BMC Genomics">
        <title>An improved genome release (version Mt4.0) for the model legume Medicago truncatula.</title>
        <authorList>
            <person name="Tang H."/>
            <person name="Krishnakumar V."/>
            <person name="Bidwell S."/>
            <person name="Rosen B."/>
            <person name="Chan A."/>
            <person name="Zhou S."/>
            <person name="Gentzbittel L."/>
            <person name="Childs K.L."/>
            <person name="Yandell M."/>
            <person name="Gundlach H."/>
            <person name="Mayer K.F."/>
            <person name="Schwartz D.C."/>
            <person name="Town C.D."/>
        </authorList>
    </citation>
    <scope>GENOME REANNOTATION</scope>
    <source>
        <strain evidence="4 5">cv. Jemalong A17</strain>
    </source>
</reference>
<dbReference type="EMBL" id="CM001223">
    <property type="protein sequence ID" value="AES82686.1"/>
    <property type="molecule type" value="Genomic_DNA"/>
</dbReference>
<sequence>MDDRISELPDDILCDMLTTLSMKDLLKSSILSKRWSKLWGSRRDLYFDVFNVFGSSEKELQKTGYLIDVTSRFSVDRCIDLYKTKDEFVKRVDQFVKNFPGTVINSFLVSFYLNCEQSNTIDQWISFAIAKGVGMIDLLFLGEPYPAHPNPHPDPSKRYKFAFDLFSETTASALKHLRLECCIVCNPTNCDFIPFKNLTYLSLNEVKVDEMFIESLLSNCGLLEELCLVYCEFKLSIPKIVNSWLNTCSGLLTYFNFSV</sequence>
<dbReference type="EnsemblPlants" id="AES82686">
    <property type="protein sequence ID" value="AES82686"/>
    <property type="gene ID" value="MTR_7g116250"/>
</dbReference>
<dbReference type="eggNOG" id="ENOG502RYMX">
    <property type="taxonomic scope" value="Eukaryota"/>
</dbReference>
<proteinExistence type="predicted"/>
<dbReference type="PROSITE" id="PS50181">
    <property type="entry name" value="FBOX"/>
    <property type="match status" value="1"/>
</dbReference>
<evidence type="ECO:0000313" key="4">
    <source>
        <dbReference type="EnsemblPlants" id="AES82686"/>
    </source>
</evidence>
<evidence type="ECO:0000259" key="1">
    <source>
        <dbReference type="PROSITE" id="PS50181"/>
    </source>
</evidence>
<reference evidence="6" key="4">
    <citation type="journal article" date="2018" name="Nat. Plants">
        <title>Whole-genome landscape of Medicago truncatula symbiotic genes.</title>
        <authorList>
            <person name="Pecrix Y."/>
            <person name="Staton S.E."/>
            <person name="Sallet E."/>
            <person name="Lelandais-Briere C."/>
            <person name="Moreau S."/>
            <person name="Carrere S."/>
            <person name="Blein T."/>
            <person name="Jardinaud M.F."/>
            <person name="Latrasse D."/>
            <person name="Zouine M."/>
            <person name="Zahm M."/>
            <person name="Kreplak J."/>
            <person name="Mayjonade B."/>
            <person name="Satge C."/>
            <person name="Perez M."/>
            <person name="Cauet S."/>
            <person name="Marande W."/>
            <person name="Chantry-Darmon C."/>
            <person name="Lopez-Roques C."/>
            <person name="Bouchez O."/>
            <person name="Berard A."/>
            <person name="Debelle F."/>
            <person name="Munos S."/>
            <person name="Bendahmane A."/>
            <person name="Berges H."/>
            <person name="Niebel A."/>
            <person name="Buitink J."/>
            <person name="Frugier F."/>
            <person name="Benhamed M."/>
            <person name="Crespi M."/>
            <person name="Gouzy J."/>
            <person name="Gamas P."/>
        </authorList>
    </citation>
    <scope>NUCLEOTIDE SEQUENCE [LARGE SCALE GENOMIC DNA]</scope>
    <source>
        <strain evidence="6">cv. Jemalong A17</strain>
    </source>
</reference>
<name>G7L1Y8_MEDTR</name>
<accession>G7L1Y8</accession>
<dbReference type="InterPro" id="IPR036047">
    <property type="entry name" value="F-box-like_dom_sf"/>
</dbReference>
<evidence type="ECO:0000313" key="2">
    <source>
        <dbReference type="EMBL" id="AES82686.1"/>
    </source>
</evidence>
<dbReference type="Pfam" id="PF23622">
    <property type="entry name" value="LRR_At1g61320_AtMIF1"/>
    <property type="match status" value="1"/>
</dbReference>
<dbReference type="InterPro" id="IPR001810">
    <property type="entry name" value="F-box_dom"/>
</dbReference>
<feature type="domain" description="F-box" evidence="1">
    <location>
        <begin position="2"/>
        <end position="49"/>
    </location>
</feature>
<dbReference type="SUPFAM" id="SSF81383">
    <property type="entry name" value="F-box domain"/>
    <property type="match status" value="1"/>
</dbReference>
<dbReference type="SUPFAM" id="SSF52047">
    <property type="entry name" value="RNI-like"/>
    <property type="match status" value="1"/>
</dbReference>
<dbReference type="PaxDb" id="3880-AES82686"/>
<dbReference type="InterPro" id="IPR055357">
    <property type="entry name" value="LRR_At1g61320_AtMIF1"/>
</dbReference>